<comment type="caution">
    <text evidence="2">The sequence shown here is derived from an EMBL/GenBank/DDBJ whole genome shotgun (WGS) entry which is preliminary data.</text>
</comment>
<reference evidence="2 3" key="1">
    <citation type="submission" date="2017-01" db="EMBL/GenBank/DDBJ databases">
        <title>Bacillus phylogenomics.</title>
        <authorList>
            <person name="Dunlap C."/>
        </authorList>
    </citation>
    <scope>NUCLEOTIDE SEQUENCE [LARGE SCALE GENOMIC DNA]</scope>
    <source>
        <strain evidence="2 3">NRRL B-41282</strain>
    </source>
</reference>
<organism evidence="2 3">
    <name type="scientific">Bacillus swezeyi</name>
    <dbReference type="NCBI Taxonomy" id="1925020"/>
    <lineage>
        <taxon>Bacteria</taxon>
        <taxon>Bacillati</taxon>
        <taxon>Bacillota</taxon>
        <taxon>Bacilli</taxon>
        <taxon>Bacillales</taxon>
        <taxon>Bacillaceae</taxon>
        <taxon>Bacillus</taxon>
    </lineage>
</organism>
<dbReference type="OrthoDB" id="9152983at2"/>
<feature type="domain" description="DUF4440" evidence="1">
    <location>
        <begin position="5"/>
        <end position="113"/>
    </location>
</feature>
<protein>
    <submittedName>
        <fullName evidence="2">DUF4440 domain-containing protein</fullName>
    </submittedName>
</protein>
<sequence length="124" mass="14403">MSCRKALEQYIKATNTHVFENVKELLDPDAVYWFSDQTCSGFEAIQRYFENAWKQIENEVYSASNVSWITETDEQAVCLYTYEWKGFYQGESVQGAGRATNVFVKDESGNWKLKHEHLSSLPKL</sequence>
<evidence type="ECO:0000313" key="2">
    <source>
        <dbReference type="EMBL" id="OMI05157.1"/>
    </source>
</evidence>
<name>A0A1R1RRR2_9BACI</name>
<dbReference type="AlphaFoldDB" id="A0A1R1RRR2"/>
<dbReference type="EMBL" id="MTJL01000022">
    <property type="protein sequence ID" value="OMI05157.1"/>
    <property type="molecule type" value="Genomic_DNA"/>
</dbReference>
<evidence type="ECO:0000313" key="3">
    <source>
        <dbReference type="Proteomes" id="UP000187367"/>
    </source>
</evidence>
<dbReference type="Gene3D" id="3.10.450.50">
    <property type="match status" value="1"/>
</dbReference>
<dbReference type="Proteomes" id="UP000187367">
    <property type="component" value="Unassembled WGS sequence"/>
</dbReference>
<keyword evidence="3" id="KW-1185">Reference proteome</keyword>
<dbReference type="RefSeq" id="WP_076762235.1">
    <property type="nucleotide sequence ID" value="NZ_JARMMH010000013.1"/>
</dbReference>
<dbReference type="SUPFAM" id="SSF54427">
    <property type="entry name" value="NTF2-like"/>
    <property type="match status" value="1"/>
</dbReference>
<dbReference type="InterPro" id="IPR032710">
    <property type="entry name" value="NTF2-like_dom_sf"/>
</dbReference>
<dbReference type="InterPro" id="IPR027843">
    <property type="entry name" value="DUF4440"/>
</dbReference>
<gene>
    <name evidence="2" type="ORF">BW143_11490</name>
</gene>
<evidence type="ECO:0000259" key="1">
    <source>
        <dbReference type="Pfam" id="PF14534"/>
    </source>
</evidence>
<accession>A0A1R1QKH3</accession>
<dbReference type="Pfam" id="PF14534">
    <property type="entry name" value="DUF4440"/>
    <property type="match status" value="1"/>
</dbReference>
<accession>A0A1R1RRR2</accession>
<proteinExistence type="predicted"/>